<keyword evidence="2" id="KW-1185">Reference proteome</keyword>
<dbReference type="InterPro" id="IPR032347">
    <property type="entry name" value="DUF4864"/>
</dbReference>
<name>A0AAJ1X590_9RHOB</name>
<proteinExistence type="predicted"/>
<accession>A0AAJ1X590</accession>
<dbReference type="EMBL" id="JANFFA010000002">
    <property type="protein sequence ID" value="MDQ2093919.1"/>
    <property type="molecule type" value="Genomic_DNA"/>
</dbReference>
<gene>
    <name evidence="1" type="ORF">NOI20_07335</name>
</gene>
<protein>
    <submittedName>
        <fullName evidence="1">DUF4864 domain-containing protein</fullName>
    </submittedName>
</protein>
<evidence type="ECO:0000313" key="2">
    <source>
        <dbReference type="Proteomes" id="UP001227162"/>
    </source>
</evidence>
<reference evidence="1" key="2">
    <citation type="submission" date="2023-04" db="EMBL/GenBank/DDBJ databases">
        <title>'Rhodoalgimonas zhirmunskyi' gen. nov., isolated from a red alga.</title>
        <authorList>
            <person name="Nedashkovskaya O.I."/>
            <person name="Otstavnykh N.Y."/>
            <person name="Bystritskaya E.P."/>
            <person name="Balabanova L.A."/>
            <person name="Isaeva M.P."/>
        </authorList>
    </citation>
    <scope>NUCLEOTIDE SEQUENCE</scope>
    <source>
        <strain evidence="1">10Alg 79</strain>
    </source>
</reference>
<comment type="caution">
    <text evidence="1">The sequence shown here is derived from an EMBL/GenBank/DDBJ whole genome shotgun (WGS) entry which is preliminary data.</text>
</comment>
<dbReference type="RefSeq" id="WP_317625547.1">
    <property type="nucleotide sequence ID" value="NZ_JANFFA010000002.1"/>
</dbReference>
<dbReference type="Proteomes" id="UP001227162">
    <property type="component" value="Unassembled WGS sequence"/>
</dbReference>
<dbReference type="Pfam" id="PF16156">
    <property type="entry name" value="DUF4864"/>
    <property type="match status" value="1"/>
</dbReference>
<organism evidence="1 2">
    <name type="scientific">Rhodalgimonas zhirmunskyi</name>
    <dbReference type="NCBI Taxonomy" id="2964767"/>
    <lineage>
        <taxon>Bacteria</taxon>
        <taxon>Pseudomonadati</taxon>
        <taxon>Pseudomonadota</taxon>
        <taxon>Alphaproteobacteria</taxon>
        <taxon>Rhodobacterales</taxon>
        <taxon>Roseobacteraceae</taxon>
        <taxon>Rhodalgimonas</taxon>
    </lineage>
</organism>
<evidence type="ECO:0000313" key="1">
    <source>
        <dbReference type="EMBL" id="MDQ2093919.1"/>
    </source>
</evidence>
<reference evidence="1" key="1">
    <citation type="submission" date="2022-07" db="EMBL/GenBank/DDBJ databases">
        <authorList>
            <person name="Otstavnykh N."/>
            <person name="Isaeva M."/>
            <person name="Bystritskaya E."/>
        </authorList>
    </citation>
    <scope>NUCLEOTIDE SEQUENCE</scope>
    <source>
        <strain evidence="1">10Alg 79</strain>
    </source>
</reference>
<dbReference type="AlphaFoldDB" id="A0AAJ1X590"/>
<sequence length="142" mass="15245">MKQLILVVLILVGLGVKNVRAEGDTPGMQPRNAMEQAIAGQIAAFRADDFATAFAFAAPKIQGAFGDAANFGAMVRGGYSVMLNPADMQFLARRVEGGILWQRVLYRDIHGGIHIFDYEMIEGVNGWLIGAVVPVAQPKVSA</sequence>